<organism evidence="1">
    <name type="scientific">viral metagenome</name>
    <dbReference type="NCBI Taxonomy" id="1070528"/>
    <lineage>
        <taxon>unclassified sequences</taxon>
        <taxon>metagenomes</taxon>
        <taxon>organismal metagenomes</taxon>
    </lineage>
</organism>
<protein>
    <submittedName>
        <fullName evidence="1">Uncharacterized protein</fullName>
    </submittedName>
</protein>
<name>A0A6C0JZZ3_9ZZZZ</name>
<reference evidence="1" key="1">
    <citation type="journal article" date="2020" name="Nature">
        <title>Giant virus diversity and host interactions through global metagenomics.</title>
        <authorList>
            <person name="Schulz F."/>
            <person name="Roux S."/>
            <person name="Paez-Espino D."/>
            <person name="Jungbluth S."/>
            <person name="Walsh D.A."/>
            <person name="Denef V.J."/>
            <person name="McMahon K.D."/>
            <person name="Konstantinidis K.T."/>
            <person name="Eloe-Fadrosh E.A."/>
            <person name="Kyrpides N.C."/>
            <person name="Woyke T."/>
        </authorList>
    </citation>
    <scope>NUCLEOTIDE SEQUENCE</scope>
    <source>
        <strain evidence="1">GVMAG-S-1101164-67</strain>
    </source>
</reference>
<dbReference type="EMBL" id="MN740752">
    <property type="protein sequence ID" value="QHU10270.1"/>
    <property type="molecule type" value="Genomic_DNA"/>
</dbReference>
<accession>A0A6C0JZZ3</accession>
<sequence>MNNNNDEPYASYKKICTNLLEEYTKCVLEKSSKNHFACNDKLYLIRKWCMNPEKIICMIKNHNETIQTNKS</sequence>
<proteinExistence type="predicted"/>
<dbReference type="AlphaFoldDB" id="A0A6C0JZZ3"/>
<evidence type="ECO:0000313" key="1">
    <source>
        <dbReference type="EMBL" id="QHU10270.1"/>
    </source>
</evidence>